<feature type="domain" description="GIY-YIG" evidence="1">
    <location>
        <begin position="1"/>
        <end position="78"/>
    </location>
</feature>
<protein>
    <recommendedName>
        <fullName evidence="1">GIY-YIG domain-containing protein</fullName>
    </recommendedName>
</protein>
<dbReference type="SUPFAM" id="SSF82771">
    <property type="entry name" value="GIY-YIG endonuclease"/>
    <property type="match status" value="1"/>
</dbReference>
<accession>A0A1F5HLP1</accession>
<dbReference type="STRING" id="1797727.A3B51_03330"/>
<evidence type="ECO:0000313" key="2">
    <source>
        <dbReference type="EMBL" id="OGE05043.1"/>
    </source>
</evidence>
<dbReference type="AlphaFoldDB" id="A0A1F5HLP1"/>
<evidence type="ECO:0000313" key="3">
    <source>
        <dbReference type="Proteomes" id="UP000176780"/>
    </source>
</evidence>
<dbReference type="Gene3D" id="3.40.1440.10">
    <property type="entry name" value="GIY-YIG endonuclease"/>
    <property type="match status" value="1"/>
</dbReference>
<reference evidence="2 3" key="1">
    <citation type="journal article" date="2016" name="Nat. Commun.">
        <title>Thousands of microbial genomes shed light on interconnected biogeochemical processes in an aquifer system.</title>
        <authorList>
            <person name="Anantharaman K."/>
            <person name="Brown C.T."/>
            <person name="Hug L.A."/>
            <person name="Sharon I."/>
            <person name="Castelle C.J."/>
            <person name="Probst A.J."/>
            <person name="Thomas B.C."/>
            <person name="Singh A."/>
            <person name="Wilkins M.J."/>
            <person name="Karaoz U."/>
            <person name="Brodie E.L."/>
            <person name="Williams K.H."/>
            <person name="Hubbard S.S."/>
            <person name="Banfield J.F."/>
        </authorList>
    </citation>
    <scope>NUCLEOTIDE SEQUENCE [LARGE SCALE GENOMIC DNA]</scope>
</reference>
<dbReference type="PROSITE" id="PS50164">
    <property type="entry name" value="GIY_YIG"/>
    <property type="match status" value="1"/>
</dbReference>
<proteinExistence type="predicted"/>
<dbReference type="InterPro" id="IPR000305">
    <property type="entry name" value="GIY-YIG_endonuc"/>
</dbReference>
<sequence length="85" mass="9797">MYFVYLLKSLRNEKGYVGLTSKAVGKRLEEHNLGSNVWTRQNGPFRLVYYESYYCKQDASSRELFLKSGVGKKIKKLILGQITGE</sequence>
<dbReference type="EMBL" id="MFBQ01000013">
    <property type="protein sequence ID" value="OGE05043.1"/>
    <property type="molecule type" value="Genomic_DNA"/>
</dbReference>
<dbReference type="Proteomes" id="UP000176780">
    <property type="component" value="Unassembled WGS sequence"/>
</dbReference>
<name>A0A1F5HLP1_9BACT</name>
<gene>
    <name evidence="2" type="ORF">A3B51_03330</name>
</gene>
<dbReference type="Pfam" id="PF01541">
    <property type="entry name" value="GIY-YIG"/>
    <property type="match status" value="1"/>
</dbReference>
<comment type="caution">
    <text evidence="2">The sequence shown here is derived from an EMBL/GenBank/DDBJ whole genome shotgun (WGS) entry which is preliminary data.</text>
</comment>
<organism evidence="2 3">
    <name type="scientific">Candidatus Curtissbacteria bacterium RIFCSPLOWO2_01_FULL_41_18</name>
    <dbReference type="NCBI Taxonomy" id="1797727"/>
    <lineage>
        <taxon>Bacteria</taxon>
        <taxon>Candidatus Curtissiibacteriota</taxon>
    </lineage>
</organism>
<dbReference type="InterPro" id="IPR035901">
    <property type="entry name" value="GIY-YIG_endonuc_sf"/>
</dbReference>
<evidence type="ECO:0000259" key="1">
    <source>
        <dbReference type="PROSITE" id="PS50164"/>
    </source>
</evidence>